<keyword evidence="2 4" id="KW-0067">ATP-binding</keyword>
<organism evidence="7 8">
    <name type="scientific">Staphylococcus croceilyticus</name>
    <dbReference type="NCBI Taxonomy" id="319942"/>
    <lineage>
        <taxon>Bacteria</taxon>
        <taxon>Bacillati</taxon>
        <taxon>Bacillota</taxon>
        <taxon>Bacilli</taxon>
        <taxon>Bacillales</taxon>
        <taxon>Staphylococcaceae</taxon>
        <taxon>Staphylococcus</taxon>
    </lineage>
</organism>
<dbReference type="PIRSF" id="PIRSF005052">
    <property type="entry name" value="P-loopkin"/>
    <property type="match status" value="1"/>
</dbReference>
<dbReference type="InterPro" id="IPR053931">
    <property type="entry name" value="RapZ_C"/>
</dbReference>
<dbReference type="Gene3D" id="3.40.50.300">
    <property type="entry name" value="P-loop containing nucleotide triphosphate hydrolases"/>
    <property type="match status" value="1"/>
</dbReference>
<evidence type="ECO:0000256" key="1">
    <source>
        <dbReference type="ARBA" id="ARBA00022741"/>
    </source>
</evidence>
<dbReference type="RefSeq" id="WP_103328105.1">
    <property type="nucleotide sequence ID" value="NZ_PPRD01000002.1"/>
</dbReference>
<evidence type="ECO:0000259" key="6">
    <source>
        <dbReference type="Pfam" id="PF22740"/>
    </source>
</evidence>
<dbReference type="HAMAP" id="MF_00636">
    <property type="entry name" value="RapZ_like"/>
    <property type="match status" value="1"/>
</dbReference>
<dbReference type="SUPFAM" id="SSF52540">
    <property type="entry name" value="P-loop containing nucleoside triphosphate hydrolases"/>
    <property type="match status" value="1"/>
</dbReference>
<keyword evidence="8" id="KW-1185">Reference proteome</keyword>
<evidence type="ECO:0000256" key="2">
    <source>
        <dbReference type="ARBA" id="ARBA00022840"/>
    </source>
</evidence>
<evidence type="ECO:0000256" key="4">
    <source>
        <dbReference type="HAMAP-Rule" id="MF_00636"/>
    </source>
</evidence>
<dbReference type="InterPro" id="IPR027417">
    <property type="entry name" value="P-loop_NTPase"/>
</dbReference>
<dbReference type="Pfam" id="PF22740">
    <property type="entry name" value="PapZ_C"/>
    <property type="match status" value="1"/>
</dbReference>
<proteinExistence type="inferred from homology"/>
<dbReference type="PANTHER" id="PTHR30448">
    <property type="entry name" value="RNASE ADAPTER PROTEIN RAPZ"/>
    <property type="match status" value="1"/>
</dbReference>
<feature type="domain" description="RapZ C-terminal" evidence="6">
    <location>
        <begin position="181"/>
        <end position="300"/>
    </location>
</feature>
<dbReference type="InterPro" id="IPR053930">
    <property type="entry name" value="RapZ-like_N"/>
</dbReference>
<comment type="caution">
    <text evidence="7">The sequence shown here is derived from an EMBL/GenBank/DDBJ whole genome shotgun (WGS) entry which is preliminary data.</text>
</comment>
<keyword evidence="3 4" id="KW-0342">GTP-binding</keyword>
<dbReference type="Pfam" id="PF03668">
    <property type="entry name" value="RapZ-like_N"/>
    <property type="match status" value="1"/>
</dbReference>
<evidence type="ECO:0000313" key="7">
    <source>
        <dbReference type="EMBL" id="TGA78226.1"/>
    </source>
</evidence>
<evidence type="ECO:0000256" key="3">
    <source>
        <dbReference type="ARBA" id="ARBA00023134"/>
    </source>
</evidence>
<name>A0ABY2KD33_9STAP</name>
<evidence type="ECO:0000313" key="8">
    <source>
        <dbReference type="Proteomes" id="UP000298482"/>
    </source>
</evidence>
<reference evidence="7 8" key="1">
    <citation type="submission" date="2019-04" db="EMBL/GenBank/DDBJ databases">
        <title>Genomic characterization of Staphylococcus petrasii strains.</title>
        <authorList>
            <person name="Vrbovska V."/>
            <person name="Kovarovic V."/>
            <person name="Maslanova I."/>
            <person name="Indrakova A."/>
            <person name="Petras P."/>
            <person name="Sedo O."/>
            <person name="Svec P."/>
            <person name="Fisarova L."/>
            <person name="Sedlacek I."/>
            <person name="Doskar J."/>
            <person name="Pantucek R."/>
        </authorList>
    </citation>
    <scope>NUCLEOTIDE SEQUENCE [LARGE SCALE GENOMIC DNA]</scope>
    <source>
        <strain evidence="7 8">CCM 8421</strain>
    </source>
</reference>
<accession>A0ABY2KD33</accession>
<protein>
    <submittedName>
        <fullName evidence="7">RNase adapter RapZ</fullName>
    </submittedName>
</protein>
<dbReference type="Proteomes" id="UP000298482">
    <property type="component" value="Unassembled WGS sequence"/>
</dbReference>
<feature type="binding site" evidence="4">
    <location>
        <begin position="23"/>
        <end position="30"/>
    </location>
    <ligand>
        <name>ATP</name>
        <dbReference type="ChEBI" id="CHEBI:30616"/>
    </ligand>
</feature>
<feature type="binding site" evidence="4">
    <location>
        <begin position="74"/>
        <end position="77"/>
    </location>
    <ligand>
        <name>GTP</name>
        <dbReference type="ChEBI" id="CHEBI:37565"/>
    </ligand>
</feature>
<dbReference type="NCBIfam" id="NF003828">
    <property type="entry name" value="PRK05416.1"/>
    <property type="match status" value="1"/>
</dbReference>
<gene>
    <name evidence="7" type="primary">rapZ</name>
    <name evidence="7" type="ORF">E2556_07635</name>
</gene>
<keyword evidence="1 4" id="KW-0547">Nucleotide-binding</keyword>
<dbReference type="PANTHER" id="PTHR30448:SF0">
    <property type="entry name" value="RNASE ADAPTER PROTEIN RAPZ"/>
    <property type="match status" value="1"/>
</dbReference>
<dbReference type="InterPro" id="IPR005337">
    <property type="entry name" value="RapZ-like"/>
</dbReference>
<dbReference type="EMBL" id="SRJF01000009">
    <property type="protein sequence ID" value="TGA78226.1"/>
    <property type="molecule type" value="Genomic_DNA"/>
</dbReference>
<evidence type="ECO:0000259" key="5">
    <source>
        <dbReference type="Pfam" id="PF03668"/>
    </source>
</evidence>
<sequence>MINQTNNETSEKISKSELLVVTGLSGAGKSVVIQCLEDIGFFCVDNLPPILLPKFVELMEQGNPSLQKVAIAIDLRGKELFTSLVEEIDAIKSRNDVIVDVMFLEADTEKLISRYKESRRAHPLNENGQMSLIDSILEERQLLSRIRTFANYIVDTTNLTIKELKDRVKKKFKDENFKSFSINVTSFGFKHGIQMDADLVFDVRFLPNPYYVEDLRPMTGEDEAVYNYVMKWKETEIFFEKLMDLLKFMIPGYKKEGKAQLVIAIGCTGGQHRSVALAKRIGQELDEIFDYNVYVHHRDAHIESGVKK</sequence>
<feature type="domain" description="RapZ-like N-terminal" evidence="5">
    <location>
        <begin position="17"/>
        <end position="174"/>
    </location>
</feature>